<feature type="domain" description="Multidrug resistance protein MdtA-like barrel-sandwich hybrid" evidence="2">
    <location>
        <begin position="59"/>
        <end position="212"/>
    </location>
</feature>
<dbReference type="GO" id="GO:0005886">
    <property type="term" value="C:plasma membrane"/>
    <property type="evidence" value="ECO:0007669"/>
    <property type="project" value="TreeGrafter"/>
</dbReference>
<dbReference type="InterPro" id="IPR058626">
    <property type="entry name" value="MdtA-like_b-barrel"/>
</dbReference>
<dbReference type="AlphaFoldDB" id="A0A6P1QYJ7"/>
<dbReference type="OrthoDB" id="9801814at2"/>
<dbReference type="Gene3D" id="2.40.50.100">
    <property type="match status" value="1"/>
</dbReference>
<evidence type="ECO:0000313" key="4">
    <source>
        <dbReference type="EMBL" id="QHN65981.1"/>
    </source>
</evidence>
<organism evidence="4 5">
    <name type="scientific">Bergeyella cardium</name>
    <dbReference type="NCBI Taxonomy" id="1585976"/>
    <lineage>
        <taxon>Bacteria</taxon>
        <taxon>Pseudomonadati</taxon>
        <taxon>Bacteroidota</taxon>
        <taxon>Flavobacteriia</taxon>
        <taxon>Flavobacteriales</taxon>
        <taxon>Weeksellaceae</taxon>
        <taxon>Bergeyella</taxon>
    </lineage>
</organism>
<comment type="similarity">
    <text evidence="1">Belongs to the membrane fusion protein (MFP) (TC 8.A.1) family.</text>
</comment>
<dbReference type="InterPro" id="IPR006143">
    <property type="entry name" value="RND_pump_MFP"/>
</dbReference>
<dbReference type="Pfam" id="PF25917">
    <property type="entry name" value="BSH_RND"/>
    <property type="match status" value="1"/>
</dbReference>
<dbReference type="PROSITE" id="PS51257">
    <property type="entry name" value="PROKAR_LIPOPROTEIN"/>
    <property type="match status" value="1"/>
</dbReference>
<dbReference type="InterPro" id="IPR058625">
    <property type="entry name" value="MdtA-like_BSH"/>
</dbReference>
<name>A0A6P1QYJ7_9FLAO</name>
<proteinExistence type="inferred from homology"/>
<dbReference type="Pfam" id="PF25944">
    <property type="entry name" value="Beta-barrel_RND"/>
    <property type="match status" value="1"/>
</dbReference>
<feature type="domain" description="Multidrug resistance protein MdtA-like beta-barrel" evidence="3">
    <location>
        <begin position="242"/>
        <end position="304"/>
    </location>
</feature>
<protein>
    <submittedName>
        <fullName evidence="4">Efflux RND transporter periplasmic adaptor subunit</fullName>
    </submittedName>
</protein>
<accession>A0A6P1QYJ7</accession>
<dbReference type="KEGG" id="bcad:DBX24_08845"/>
<reference evidence="4 5" key="1">
    <citation type="submission" date="2018-04" db="EMBL/GenBank/DDBJ databases">
        <title>Characteristic and Complete Genome Sequencing of A Novel Member of Infective Endocarditis Causative Bacteria: Bergeyella cardium QL-PH.</title>
        <authorList>
            <person name="Pan H."/>
            <person name="Sun E."/>
            <person name="Zhang Y."/>
        </authorList>
    </citation>
    <scope>NUCLEOTIDE SEQUENCE [LARGE SCALE GENOMIC DNA]</scope>
    <source>
        <strain evidence="4 5">HPQL</strain>
    </source>
</reference>
<dbReference type="GO" id="GO:0030313">
    <property type="term" value="C:cell envelope"/>
    <property type="evidence" value="ECO:0007669"/>
    <property type="project" value="UniProtKB-SubCell"/>
</dbReference>
<keyword evidence="5" id="KW-1185">Reference proteome</keyword>
<dbReference type="Gene3D" id="2.40.420.20">
    <property type="match status" value="1"/>
</dbReference>
<dbReference type="NCBIfam" id="TIGR01730">
    <property type="entry name" value="RND_mfp"/>
    <property type="match status" value="1"/>
</dbReference>
<evidence type="ECO:0000256" key="1">
    <source>
        <dbReference type="ARBA" id="ARBA00009477"/>
    </source>
</evidence>
<dbReference type="GO" id="GO:0022857">
    <property type="term" value="F:transmembrane transporter activity"/>
    <property type="evidence" value="ECO:0007669"/>
    <property type="project" value="InterPro"/>
</dbReference>
<dbReference type="EMBL" id="CP029149">
    <property type="protein sequence ID" value="QHN65981.1"/>
    <property type="molecule type" value="Genomic_DNA"/>
</dbReference>
<evidence type="ECO:0000259" key="3">
    <source>
        <dbReference type="Pfam" id="PF25944"/>
    </source>
</evidence>
<dbReference type="SUPFAM" id="SSF111369">
    <property type="entry name" value="HlyD-like secretion proteins"/>
    <property type="match status" value="1"/>
</dbReference>
<sequence length="398" mass="42469">MNNRFFIAALSVLSIVSCSKQEEKRAEGAKALPVLSAEIQNVTAYTEYHVNIQGVINNDVRAKIQGYITQVLVDEGQFVSAGQPLFRLETNMLNQSADASEAGIGAAKASVEAARAAVSSAQVEVDKLRPLVAQNIISSVQLQTAEANLAKAKAQLSQAVAAQHQASANYRSVRANIDYSIIRAPISGVVGSLPFKIGSLVGPNDATPLTTVSDTKQVYAYFSMNEKEYLDFLKDIPGASVQEKLKNIPSVELLLANGQAYSEKGVVQTATGQINPTTGSIQFRVAFPNAQKLISNGSSGRVRIPKLYNDALVIPEASTYEQQGNVIAFKVENDTAKSVILEVENRVNNRIIIKSGLKKGDVIVASGVSTLKTGTAISPKKVSFSSVADSIQAAFKTH</sequence>
<dbReference type="Gene3D" id="2.40.30.170">
    <property type="match status" value="1"/>
</dbReference>
<gene>
    <name evidence="4" type="ORF">DBX24_08845</name>
</gene>
<dbReference type="RefSeq" id="WP_120488995.1">
    <property type="nucleotide sequence ID" value="NZ_CP029149.1"/>
</dbReference>
<dbReference type="Proteomes" id="UP000464318">
    <property type="component" value="Chromosome"/>
</dbReference>
<dbReference type="Gene3D" id="1.10.287.470">
    <property type="entry name" value="Helix hairpin bin"/>
    <property type="match status" value="1"/>
</dbReference>
<dbReference type="PANTHER" id="PTHR30158">
    <property type="entry name" value="ACRA/E-RELATED COMPONENT OF DRUG EFFLUX TRANSPORTER"/>
    <property type="match status" value="1"/>
</dbReference>
<evidence type="ECO:0000259" key="2">
    <source>
        <dbReference type="Pfam" id="PF25917"/>
    </source>
</evidence>
<evidence type="ECO:0000313" key="5">
    <source>
        <dbReference type="Proteomes" id="UP000464318"/>
    </source>
</evidence>
<dbReference type="GO" id="GO:0046677">
    <property type="term" value="P:response to antibiotic"/>
    <property type="evidence" value="ECO:0007669"/>
    <property type="project" value="TreeGrafter"/>
</dbReference>
<dbReference type="PANTHER" id="PTHR30158:SF23">
    <property type="entry name" value="MULTIDRUG RESISTANCE PROTEIN MEXA"/>
    <property type="match status" value="1"/>
</dbReference>